<dbReference type="Proteomes" id="UP000193749">
    <property type="component" value="Unassembled WGS sequence"/>
</dbReference>
<accession>A0A1X1EX54</accession>
<dbReference type="OrthoDB" id="1077438at2"/>
<evidence type="ECO:0000313" key="1">
    <source>
        <dbReference type="EMBL" id="ORM94494.1"/>
    </source>
</evidence>
<keyword evidence="2" id="KW-1185">Reference proteome</keyword>
<dbReference type="RefSeq" id="WP_084876319.1">
    <property type="nucleotide sequence ID" value="NZ_JAGGMY010000001.1"/>
</dbReference>
<organism evidence="1 2">
    <name type="scientific">Pantoea cypripedii</name>
    <name type="common">Pectobacterium cypripedii</name>
    <name type="synonym">Erwinia cypripedii</name>
    <dbReference type="NCBI Taxonomy" id="55209"/>
    <lineage>
        <taxon>Bacteria</taxon>
        <taxon>Pseudomonadati</taxon>
        <taxon>Pseudomonadota</taxon>
        <taxon>Gammaproteobacteria</taxon>
        <taxon>Enterobacterales</taxon>
        <taxon>Erwiniaceae</taxon>
        <taxon>Pantoea</taxon>
    </lineage>
</organism>
<proteinExistence type="predicted"/>
<dbReference type="AlphaFoldDB" id="A0A1X1EX54"/>
<gene>
    <name evidence="1" type="ORF">HA50_14490</name>
</gene>
<comment type="caution">
    <text evidence="1">The sequence shown here is derived from an EMBL/GenBank/DDBJ whole genome shotgun (WGS) entry which is preliminary data.</text>
</comment>
<name>A0A1X1EX54_PANCY</name>
<reference evidence="1 2" key="1">
    <citation type="journal article" date="2017" name="Antonie Van Leeuwenhoek">
        <title>Phylogenomic resolution of the bacterial genus Pantoea and its relationship with Erwinia and Tatumella.</title>
        <authorList>
            <person name="Palmer M."/>
            <person name="Steenkamp E.T."/>
            <person name="Coetzee M.P."/>
            <person name="Chan W.Y."/>
            <person name="van Zyl E."/>
            <person name="De Maayer P."/>
            <person name="Coutinho T.A."/>
            <person name="Blom J."/>
            <person name="Smits T.H."/>
            <person name="Duffy B."/>
            <person name="Venter S.N."/>
        </authorList>
    </citation>
    <scope>NUCLEOTIDE SEQUENCE [LARGE SCALE GENOMIC DNA]</scope>
    <source>
        <strain evidence="1 2">LMG 2657</strain>
    </source>
</reference>
<dbReference type="EMBL" id="MLJI01000001">
    <property type="protein sequence ID" value="ORM94494.1"/>
    <property type="molecule type" value="Genomic_DNA"/>
</dbReference>
<sequence length="107" mass="12772">MNSALKEEILKNRDDLIEGTFCYSLFEDSLFESSLLEELIENCMLFKKENGCDNELKDFLSWMINCINQCFSSHKDESDLYIIRNYSPELERQWINVWKPKISEMNN</sequence>
<evidence type="ECO:0000313" key="2">
    <source>
        <dbReference type="Proteomes" id="UP000193749"/>
    </source>
</evidence>
<protein>
    <submittedName>
        <fullName evidence="1">Uncharacterized protein</fullName>
    </submittedName>
</protein>